<accession>A0A4W4HGM1</accession>
<dbReference type="Proteomes" id="UP000314983">
    <property type="component" value="Chromosome 14"/>
</dbReference>
<comment type="cofactor">
    <cofactor evidence="2">
        <name>Mg(2+)</name>
        <dbReference type="ChEBI" id="CHEBI:18420"/>
    </cofactor>
    <text evidence="2">Binds 2 magnesium ions per subunit.</text>
</comment>
<keyword evidence="4" id="KW-1185">Reference proteome</keyword>
<dbReference type="InterPro" id="IPR050792">
    <property type="entry name" value="ADP-ribosylglycohydrolase"/>
</dbReference>
<comment type="similarity">
    <text evidence="1">Belongs to the ADP-ribosylglycohydrolase family.</text>
</comment>
<dbReference type="SUPFAM" id="SSF101478">
    <property type="entry name" value="ADP-ribosylglycohydrolase"/>
    <property type="match status" value="1"/>
</dbReference>
<evidence type="ECO:0000256" key="1">
    <source>
        <dbReference type="ARBA" id="ARBA00010702"/>
    </source>
</evidence>
<reference evidence="3" key="4">
    <citation type="submission" date="2025-08" db="UniProtKB">
        <authorList>
            <consortium name="Ensembl"/>
        </authorList>
    </citation>
    <scope>IDENTIFICATION</scope>
</reference>
<evidence type="ECO:0000313" key="4">
    <source>
        <dbReference type="Proteomes" id="UP000314983"/>
    </source>
</evidence>
<feature type="binding site" evidence="2">
    <location>
        <position position="256"/>
    </location>
    <ligand>
        <name>Mg(2+)</name>
        <dbReference type="ChEBI" id="CHEBI:18420"/>
        <label>1</label>
    </ligand>
</feature>
<dbReference type="AlphaFoldDB" id="A0A4W4HGM1"/>
<sequence>CCNEHHYQAGMLLSGTGDALAFQWEFVLSGTAIHKAVQKLGGSKSITVKLPDWLHRKEGEELLQEVSYHYMEGRKPGLSTISGKGYRVPFDVKSGGCGAAMRAMCIGYPWPEQLSSLAAVAVETRRMTHLHPTGFLGAVVSALFAAYAEACPIAKEFVKSAGYAVSVTERDSGYFAEKWEWFLKLRGLSSGEGPVIWADQYGTAERDAAYKSFSWSGWAGRSGHDAPMIALDALRGAGSNWEELMNRAGFHGGDSDITAVIACCCRGLLYGPEGVPECNYSNLEYRDRLENSAEKLYELSC</sequence>
<feature type="binding site" evidence="2">
    <location>
        <position position="254"/>
    </location>
    <ligand>
        <name>Mg(2+)</name>
        <dbReference type="ChEBI" id="CHEBI:18420"/>
        <label>1</label>
    </ligand>
</feature>
<dbReference type="GO" id="GO:0046872">
    <property type="term" value="F:metal ion binding"/>
    <property type="evidence" value="ECO:0007669"/>
    <property type="project" value="UniProtKB-KW"/>
</dbReference>
<evidence type="ECO:0000313" key="3">
    <source>
        <dbReference type="Ensembl" id="ENSEEEP00000048204.2"/>
    </source>
</evidence>
<keyword evidence="2" id="KW-0460">Magnesium</keyword>
<reference evidence="3" key="5">
    <citation type="submission" date="2025-09" db="UniProtKB">
        <authorList>
            <consortium name="Ensembl"/>
        </authorList>
    </citation>
    <scope>IDENTIFICATION</scope>
</reference>
<evidence type="ECO:0000256" key="2">
    <source>
        <dbReference type="PIRSR" id="PIRSR605502-1"/>
    </source>
</evidence>
<dbReference type="InterPro" id="IPR005502">
    <property type="entry name" value="Ribosyl_crysJ1"/>
</dbReference>
<keyword evidence="2" id="KW-0479">Metal-binding</keyword>
<dbReference type="STRING" id="8005.ENSEEEP00000048204"/>
<organism evidence="3 4">
    <name type="scientific">Electrophorus electricus</name>
    <name type="common">Electric eel</name>
    <name type="synonym">Gymnotus electricus</name>
    <dbReference type="NCBI Taxonomy" id="8005"/>
    <lineage>
        <taxon>Eukaryota</taxon>
        <taxon>Metazoa</taxon>
        <taxon>Chordata</taxon>
        <taxon>Craniata</taxon>
        <taxon>Vertebrata</taxon>
        <taxon>Euteleostomi</taxon>
        <taxon>Actinopterygii</taxon>
        <taxon>Neopterygii</taxon>
        <taxon>Teleostei</taxon>
        <taxon>Ostariophysi</taxon>
        <taxon>Gymnotiformes</taxon>
        <taxon>Gymnotoidei</taxon>
        <taxon>Gymnotidae</taxon>
        <taxon>Electrophorus</taxon>
    </lineage>
</organism>
<name>A0A4W4HGM1_ELEEL</name>
<dbReference type="Ensembl" id="ENSEEET00000048734.2">
    <property type="protein sequence ID" value="ENSEEEP00000048204.2"/>
    <property type="gene ID" value="ENSEEEG00000022691.2"/>
</dbReference>
<dbReference type="PANTHER" id="PTHR16222">
    <property type="entry name" value="ADP-RIBOSYLGLYCOHYDROLASE"/>
    <property type="match status" value="1"/>
</dbReference>
<dbReference type="PANTHER" id="PTHR16222:SF39">
    <property type="entry name" value="ADP-RIBOSYLARGININE HYDROLASE-RELATED"/>
    <property type="match status" value="1"/>
</dbReference>
<reference evidence="3" key="3">
    <citation type="submission" date="2020-05" db="EMBL/GenBank/DDBJ databases">
        <title>Electrophorus electricus (electric eel) genome, fEleEle1, primary haplotype.</title>
        <authorList>
            <person name="Myers G."/>
            <person name="Meyer A."/>
            <person name="Fedrigo O."/>
            <person name="Formenti G."/>
            <person name="Rhie A."/>
            <person name="Tracey A."/>
            <person name="Sims Y."/>
            <person name="Jarvis E.D."/>
        </authorList>
    </citation>
    <scope>NUCLEOTIDE SEQUENCE [LARGE SCALE GENOMIC DNA]</scope>
</reference>
<protein>
    <recommendedName>
        <fullName evidence="5">ADP-ribosylarginine hydrolase</fullName>
    </recommendedName>
</protein>
<gene>
    <name evidence="3" type="primary">ADPRH</name>
</gene>
<dbReference type="GeneTree" id="ENSGT00940000174866"/>
<reference evidence="4" key="1">
    <citation type="journal article" date="2014" name="Science">
        <title>Nonhuman genetics. Genomic basis for the convergent evolution of electric organs.</title>
        <authorList>
            <person name="Gallant J.R."/>
            <person name="Traeger L.L."/>
            <person name="Volkening J.D."/>
            <person name="Moffett H."/>
            <person name="Chen P.H."/>
            <person name="Novina C.D."/>
            <person name="Phillips G.N.Jr."/>
            <person name="Anand R."/>
            <person name="Wells G.B."/>
            <person name="Pinch M."/>
            <person name="Guth R."/>
            <person name="Unguez G.A."/>
            <person name="Albert J.S."/>
            <person name="Zakon H.H."/>
            <person name="Samanta M.P."/>
            <person name="Sussman M.R."/>
        </authorList>
    </citation>
    <scope>NUCLEOTIDE SEQUENCE [LARGE SCALE GENOMIC DNA]</scope>
</reference>
<proteinExistence type="inferred from homology"/>
<dbReference type="Pfam" id="PF03747">
    <property type="entry name" value="ADP_ribosyl_GH"/>
    <property type="match status" value="1"/>
</dbReference>
<reference evidence="4" key="2">
    <citation type="journal article" date="2017" name="Sci. Adv.">
        <title>A tail of two voltages: Proteomic comparison of the three electric organs of the electric eel.</title>
        <authorList>
            <person name="Traeger L.L."/>
            <person name="Sabat G."/>
            <person name="Barrett-Wilt G.A."/>
            <person name="Wells G.B."/>
            <person name="Sussman M.R."/>
        </authorList>
    </citation>
    <scope>NUCLEOTIDE SEQUENCE [LARGE SCALE GENOMIC DNA]</scope>
</reference>
<dbReference type="Gene3D" id="1.10.4080.10">
    <property type="entry name" value="ADP-ribosylation/Crystallin J1"/>
    <property type="match status" value="1"/>
</dbReference>
<dbReference type="InterPro" id="IPR036705">
    <property type="entry name" value="Ribosyl_crysJ1_sf"/>
</dbReference>
<evidence type="ECO:0008006" key="5">
    <source>
        <dbReference type="Google" id="ProtNLM"/>
    </source>
</evidence>